<dbReference type="EMBL" id="CM026427">
    <property type="protein sequence ID" value="KAG0570497.1"/>
    <property type="molecule type" value="Genomic_DNA"/>
</dbReference>
<keyword evidence="1" id="KW-0732">Signal</keyword>
<feature type="signal peptide" evidence="1">
    <location>
        <begin position="1"/>
        <end position="20"/>
    </location>
</feature>
<gene>
    <name evidence="2" type="ORF">KC19_6G166800</name>
</gene>
<evidence type="ECO:0000256" key="1">
    <source>
        <dbReference type="SAM" id="SignalP"/>
    </source>
</evidence>
<comment type="caution">
    <text evidence="2">The sequence shown here is derived from an EMBL/GenBank/DDBJ whole genome shotgun (WGS) entry which is preliminary data.</text>
</comment>
<dbReference type="InterPro" id="IPR032675">
    <property type="entry name" value="LRR_dom_sf"/>
</dbReference>
<reference evidence="2 3" key="1">
    <citation type="submission" date="2020-06" db="EMBL/GenBank/DDBJ databases">
        <title>WGS assembly of Ceratodon purpureus strain R40.</title>
        <authorList>
            <person name="Carey S.B."/>
            <person name="Jenkins J."/>
            <person name="Shu S."/>
            <person name="Lovell J.T."/>
            <person name="Sreedasyam A."/>
            <person name="Maumus F."/>
            <person name="Tiley G.P."/>
            <person name="Fernandez-Pozo N."/>
            <person name="Barry K."/>
            <person name="Chen C."/>
            <person name="Wang M."/>
            <person name="Lipzen A."/>
            <person name="Daum C."/>
            <person name="Saski C.A."/>
            <person name="Payton A.C."/>
            <person name="Mcbreen J.C."/>
            <person name="Conrad R.E."/>
            <person name="Kollar L.M."/>
            <person name="Olsson S."/>
            <person name="Huttunen S."/>
            <person name="Landis J.B."/>
            <person name="Wickett N.J."/>
            <person name="Johnson M.G."/>
            <person name="Rensing S.A."/>
            <person name="Grimwood J."/>
            <person name="Schmutz J."/>
            <person name="Mcdaniel S.F."/>
        </authorList>
    </citation>
    <scope>NUCLEOTIDE SEQUENCE [LARGE SCALE GENOMIC DNA]</scope>
    <source>
        <strain evidence="2 3">R40</strain>
    </source>
</reference>
<evidence type="ECO:0008006" key="4">
    <source>
        <dbReference type="Google" id="ProtNLM"/>
    </source>
</evidence>
<dbReference type="Proteomes" id="UP000822688">
    <property type="component" value="Chromosome 6"/>
</dbReference>
<dbReference type="Gene3D" id="3.80.10.10">
    <property type="entry name" value="Ribonuclease Inhibitor"/>
    <property type="match status" value="1"/>
</dbReference>
<evidence type="ECO:0000313" key="2">
    <source>
        <dbReference type="EMBL" id="KAG0570497.1"/>
    </source>
</evidence>
<evidence type="ECO:0000313" key="3">
    <source>
        <dbReference type="Proteomes" id="UP000822688"/>
    </source>
</evidence>
<feature type="chain" id="PRO_5035761414" description="F-box protein" evidence="1">
    <location>
        <begin position="21"/>
        <end position="502"/>
    </location>
</feature>
<protein>
    <recommendedName>
        <fullName evidence="4">F-box protein</fullName>
    </recommendedName>
</protein>
<proteinExistence type="predicted"/>
<dbReference type="SUPFAM" id="SSF52047">
    <property type="entry name" value="RNI-like"/>
    <property type="match status" value="1"/>
</dbReference>
<dbReference type="AlphaFoldDB" id="A0A8T0HHV7"/>
<organism evidence="2 3">
    <name type="scientific">Ceratodon purpureus</name>
    <name type="common">Fire moss</name>
    <name type="synonym">Dicranum purpureum</name>
    <dbReference type="NCBI Taxonomy" id="3225"/>
    <lineage>
        <taxon>Eukaryota</taxon>
        <taxon>Viridiplantae</taxon>
        <taxon>Streptophyta</taxon>
        <taxon>Embryophyta</taxon>
        <taxon>Bryophyta</taxon>
        <taxon>Bryophytina</taxon>
        <taxon>Bryopsida</taxon>
        <taxon>Dicranidae</taxon>
        <taxon>Pseudoditrichales</taxon>
        <taxon>Ditrichaceae</taxon>
        <taxon>Ceratodon</taxon>
    </lineage>
</organism>
<sequence>MVLGCLIAWALGCLGAWVLAMCLQRRVAAGSFCNRVLESWGDSAMDCALEESDANALRDLGAFVSTEHILMPCFYSCKISTSSPVINSCIPPYFSVLLVRRRSLAMESECHNLDKSPIFHIRAAHLLEAVRVLVACPTLTDAEFSLSHLGLSWPANWETPMFKDLMFKFFSLLKSSPSLSCFHFRNYLTDASLYCKHLQTLVCENPRLETLRVCTDGPNLVVLAKAIAVCLSQNTVLKSFTLEVPTYEYELNRESLEILLWPFTRSAPSEANADLKELALYLQYPDGSCVDAIANFVRLNRTIKKLDLGFSKFRSCLKDGKMPWRKFCRALEFNQTLEELSCPCESQALRELLVPFVPDRYGRQLNTTLSTLRLFVSNEVNGRWVEALVNNLVVCLRDLASALELNTTLKHVHFIYECDGHGTYMDEVKSVADANTCRVEFRIREILRTMIDNELRVNTSLESFVVGHWTLLRVGAEWQTSYRGPCLREQTEEYAVKVKMTS</sequence>
<name>A0A8T0HHV7_CERPU</name>
<keyword evidence="3" id="KW-1185">Reference proteome</keyword>
<accession>A0A8T0HHV7</accession>